<keyword evidence="3" id="KW-1185">Reference proteome</keyword>
<dbReference type="EMBL" id="BAMD01000002">
    <property type="protein sequence ID" value="GAF01722.1"/>
    <property type="molecule type" value="Genomic_DNA"/>
</dbReference>
<feature type="domain" description="Secretion system C-terminal sorting" evidence="1">
    <location>
        <begin position="350"/>
        <end position="403"/>
    </location>
</feature>
<dbReference type="Gene3D" id="3.40.50.1820">
    <property type="entry name" value="alpha/beta hydrolase"/>
    <property type="match status" value="1"/>
</dbReference>
<dbReference type="Pfam" id="PF18962">
    <property type="entry name" value="Por_Secre_tail"/>
    <property type="match status" value="1"/>
</dbReference>
<dbReference type="Proteomes" id="UP000019402">
    <property type="component" value="Unassembled WGS sequence"/>
</dbReference>
<dbReference type="GO" id="GO:0016787">
    <property type="term" value="F:hydrolase activity"/>
    <property type="evidence" value="ECO:0007669"/>
    <property type="project" value="UniProtKB-KW"/>
</dbReference>
<dbReference type="InterPro" id="IPR029058">
    <property type="entry name" value="AB_hydrolase_fold"/>
</dbReference>
<evidence type="ECO:0000313" key="3">
    <source>
        <dbReference type="Proteomes" id="UP000019402"/>
    </source>
</evidence>
<dbReference type="OrthoDB" id="940952at2"/>
<gene>
    <name evidence="2" type="ORF">JCM21142_336</name>
</gene>
<dbReference type="SUPFAM" id="SSF53474">
    <property type="entry name" value="alpha/beta-Hydrolases"/>
    <property type="match status" value="1"/>
</dbReference>
<dbReference type="AlphaFoldDB" id="W7Y198"/>
<dbReference type="RefSeq" id="WP_052343238.1">
    <property type="nucleotide sequence ID" value="NZ_BAMD01000002.1"/>
</dbReference>
<sequence length="415" mass="45757">MKSIFCLFAWGVLNVLTVFGQSYTGPIQKPTSGYGAEGSYAVAIQSFPNPNFLGHDIVIYYPEGITSSVPTLFYSHAYGGNNPANISGFLNFVAKKGYAVVFVPYPTVGATVGERYANLLDGFIQAAHDYPDIIDTTKVGFVGHSFGGGAVYANAYYCFATLNWGLSGRFIFSMAQWYTFHISQTELEAFPKDVKFLAIVYEDDVSNDHRMTNDIFTTIGIPSSEKDYLMIPSANIGGYDYAADHQVPNNTAFDALDYYAYYRLLDAMCDYVFNGNEEAKDVALGNGSENQITMPEGMPDLIQSDVPNFANEQSTYLFPCDSHNNPRQAHCDAVISVSTSVKNTHISLTPNPANTFFHVETEQIISQIDIFNQQGQLVKSASTKDVSIAELCSGLYFVRVGLVNNHLKVCRLIKE</sequence>
<dbReference type="NCBIfam" id="TIGR04183">
    <property type="entry name" value="Por_Secre_tail"/>
    <property type="match status" value="1"/>
</dbReference>
<proteinExistence type="predicted"/>
<organism evidence="2 3">
    <name type="scientific">Saccharicrinis fermentans DSM 9555 = JCM 21142</name>
    <dbReference type="NCBI Taxonomy" id="869213"/>
    <lineage>
        <taxon>Bacteria</taxon>
        <taxon>Pseudomonadati</taxon>
        <taxon>Bacteroidota</taxon>
        <taxon>Bacteroidia</taxon>
        <taxon>Marinilabiliales</taxon>
        <taxon>Marinilabiliaceae</taxon>
        <taxon>Saccharicrinis</taxon>
    </lineage>
</organism>
<protein>
    <submittedName>
        <fullName evidence="2">Putative dienelactone hydrolase</fullName>
    </submittedName>
</protein>
<dbReference type="STRING" id="869213.GCA_000517085_03168"/>
<dbReference type="InterPro" id="IPR026444">
    <property type="entry name" value="Secre_tail"/>
</dbReference>
<evidence type="ECO:0000259" key="1">
    <source>
        <dbReference type="Pfam" id="PF18962"/>
    </source>
</evidence>
<name>W7Y198_9BACT</name>
<keyword evidence="2" id="KW-0378">Hydrolase</keyword>
<dbReference type="eggNOG" id="COG1073">
    <property type="taxonomic scope" value="Bacteria"/>
</dbReference>
<accession>W7Y198</accession>
<reference evidence="2 3" key="1">
    <citation type="journal article" date="2014" name="Genome Announc.">
        <title>Draft Genome Sequence of Cytophaga fermentans JCM 21142T, a Facultative Anaerobe Isolated from Marine Mud.</title>
        <authorList>
            <person name="Starns D."/>
            <person name="Oshima K."/>
            <person name="Suda W."/>
            <person name="Iino T."/>
            <person name="Yuki M."/>
            <person name="Inoue J."/>
            <person name="Kitamura K."/>
            <person name="Iida T."/>
            <person name="Darby A."/>
            <person name="Hattori M."/>
            <person name="Ohkuma M."/>
        </authorList>
    </citation>
    <scope>NUCLEOTIDE SEQUENCE [LARGE SCALE GENOMIC DNA]</scope>
    <source>
        <strain evidence="2 3">JCM 21142</strain>
    </source>
</reference>
<evidence type="ECO:0000313" key="2">
    <source>
        <dbReference type="EMBL" id="GAF01722.1"/>
    </source>
</evidence>
<comment type="caution">
    <text evidence="2">The sequence shown here is derived from an EMBL/GenBank/DDBJ whole genome shotgun (WGS) entry which is preliminary data.</text>
</comment>